<protein>
    <submittedName>
        <fullName evidence="2">Uncharacterized protein</fullName>
    </submittedName>
</protein>
<keyword evidence="3" id="KW-1185">Reference proteome</keyword>
<keyword evidence="1" id="KW-0472">Membrane</keyword>
<organism evidence="2 3">
    <name type="scientific">Drosophila guanche</name>
    <name type="common">Fruit fly</name>
    <dbReference type="NCBI Taxonomy" id="7266"/>
    <lineage>
        <taxon>Eukaryota</taxon>
        <taxon>Metazoa</taxon>
        <taxon>Ecdysozoa</taxon>
        <taxon>Arthropoda</taxon>
        <taxon>Hexapoda</taxon>
        <taxon>Insecta</taxon>
        <taxon>Pterygota</taxon>
        <taxon>Neoptera</taxon>
        <taxon>Endopterygota</taxon>
        <taxon>Diptera</taxon>
        <taxon>Brachycera</taxon>
        <taxon>Muscomorpha</taxon>
        <taxon>Ephydroidea</taxon>
        <taxon>Drosophilidae</taxon>
        <taxon>Drosophila</taxon>
        <taxon>Sophophora</taxon>
    </lineage>
</organism>
<evidence type="ECO:0000313" key="3">
    <source>
        <dbReference type="Proteomes" id="UP000268350"/>
    </source>
</evidence>
<proteinExistence type="predicted"/>
<sequence length="178" mass="20584">MVPATKNPSLQQLLVAEMFPKELSLSAYQRQMSELLIGYICQGQYQEAQGILNAKSCNLPPWQTVVLRSLVLRLQLRHKLQRGEHIELRGVLNEQQKVGVSAFLQNKMMAAFFKAKLEQLYKEVELTLEPVGQKVELKVLHWEQELHRQMAMGDNKRFNKMWGFMIASLVAVFVALWM</sequence>
<dbReference type="AlphaFoldDB" id="A0A3B0IYG1"/>
<keyword evidence="1" id="KW-1133">Transmembrane helix</keyword>
<dbReference type="Proteomes" id="UP000268350">
    <property type="component" value="Unassembled WGS sequence"/>
</dbReference>
<dbReference type="EMBL" id="OUUW01000001">
    <property type="protein sequence ID" value="SPP73094.1"/>
    <property type="molecule type" value="Genomic_DNA"/>
</dbReference>
<gene>
    <name evidence="2" type="ORF">DGUA_6G000510</name>
</gene>
<evidence type="ECO:0000256" key="1">
    <source>
        <dbReference type="SAM" id="Phobius"/>
    </source>
</evidence>
<reference evidence="3" key="1">
    <citation type="submission" date="2018-01" db="EMBL/GenBank/DDBJ databases">
        <authorList>
            <person name="Alioto T."/>
            <person name="Alioto T."/>
        </authorList>
    </citation>
    <scope>NUCLEOTIDE SEQUENCE [LARGE SCALE GENOMIC DNA]</scope>
</reference>
<keyword evidence="1" id="KW-0812">Transmembrane</keyword>
<evidence type="ECO:0000313" key="2">
    <source>
        <dbReference type="EMBL" id="SPP73094.1"/>
    </source>
</evidence>
<dbReference type="OMA" id="WGFMIAS"/>
<feature type="transmembrane region" description="Helical" evidence="1">
    <location>
        <begin position="158"/>
        <end position="177"/>
    </location>
</feature>
<name>A0A3B0IYG1_DROGU</name>
<accession>A0A3B0IYG1</accession>